<dbReference type="Pfam" id="PF00668">
    <property type="entry name" value="Condensation"/>
    <property type="match status" value="2"/>
</dbReference>
<evidence type="ECO:0000256" key="3">
    <source>
        <dbReference type="ARBA" id="ARBA00022553"/>
    </source>
</evidence>
<accession>A0ABT4Q1Q7</accession>
<dbReference type="InterPro" id="IPR009081">
    <property type="entry name" value="PP-bd_ACP"/>
</dbReference>
<protein>
    <submittedName>
        <fullName evidence="7">Condensation domain-containing protein</fullName>
    </submittedName>
</protein>
<reference evidence="7" key="1">
    <citation type="submission" date="2022-12" db="EMBL/GenBank/DDBJ databases">
        <authorList>
            <person name="Deng Y."/>
            <person name="Zhang Y.-Q."/>
        </authorList>
    </citation>
    <scope>NUCLEOTIDE SEQUENCE</scope>
    <source>
        <strain evidence="7">CPCC 205372</strain>
    </source>
</reference>
<keyword evidence="2" id="KW-0596">Phosphopantetheine</keyword>
<dbReference type="Pfam" id="PF13193">
    <property type="entry name" value="AMP-binding_C"/>
    <property type="match status" value="1"/>
</dbReference>
<gene>
    <name evidence="7" type="ORF">O6P37_28380</name>
</gene>
<evidence type="ECO:0000313" key="8">
    <source>
        <dbReference type="Proteomes" id="UP001142153"/>
    </source>
</evidence>
<dbReference type="InterPro" id="IPR036736">
    <property type="entry name" value="ACP-like_sf"/>
</dbReference>
<dbReference type="PROSITE" id="PS50075">
    <property type="entry name" value="CARRIER"/>
    <property type="match status" value="2"/>
</dbReference>
<feature type="region of interest" description="Disordered" evidence="5">
    <location>
        <begin position="1162"/>
        <end position="1194"/>
    </location>
</feature>
<feature type="non-terminal residue" evidence="7">
    <location>
        <position position="1"/>
    </location>
</feature>
<dbReference type="PANTHER" id="PTHR45527">
    <property type="entry name" value="NONRIBOSOMAL PEPTIDE SYNTHETASE"/>
    <property type="match status" value="1"/>
</dbReference>
<dbReference type="SMART" id="SM00823">
    <property type="entry name" value="PKS_PP"/>
    <property type="match status" value="2"/>
</dbReference>
<dbReference type="CDD" id="cd19543">
    <property type="entry name" value="DCL_NRPS"/>
    <property type="match status" value="1"/>
</dbReference>
<keyword evidence="4" id="KW-0677">Repeat</keyword>
<dbReference type="SUPFAM" id="SSF47336">
    <property type="entry name" value="ACP-like"/>
    <property type="match status" value="2"/>
</dbReference>
<organism evidence="7 8">
    <name type="scientific">Mycobacterium hippophais</name>
    <dbReference type="NCBI Taxonomy" id="3016340"/>
    <lineage>
        <taxon>Bacteria</taxon>
        <taxon>Bacillati</taxon>
        <taxon>Actinomycetota</taxon>
        <taxon>Actinomycetes</taxon>
        <taxon>Mycobacteriales</taxon>
        <taxon>Mycobacteriaceae</taxon>
        <taxon>Mycobacterium</taxon>
    </lineage>
</organism>
<evidence type="ECO:0000256" key="1">
    <source>
        <dbReference type="ARBA" id="ARBA00001957"/>
    </source>
</evidence>
<dbReference type="InterPro" id="IPR025110">
    <property type="entry name" value="AMP-bd_C"/>
</dbReference>
<name>A0ABT4Q1Q7_9MYCO</name>
<dbReference type="SUPFAM" id="SSF56801">
    <property type="entry name" value="Acetyl-CoA synthetase-like"/>
    <property type="match status" value="1"/>
</dbReference>
<evidence type="ECO:0000256" key="4">
    <source>
        <dbReference type="ARBA" id="ARBA00022737"/>
    </source>
</evidence>
<dbReference type="RefSeq" id="WP_269897209.1">
    <property type="nucleotide sequence ID" value="NZ_JAPZPY010000025.1"/>
</dbReference>
<evidence type="ECO:0000256" key="5">
    <source>
        <dbReference type="SAM" id="MobiDB-lite"/>
    </source>
</evidence>
<dbReference type="InterPro" id="IPR006162">
    <property type="entry name" value="Ppantetheine_attach_site"/>
</dbReference>
<keyword evidence="8" id="KW-1185">Reference proteome</keyword>
<evidence type="ECO:0000259" key="6">
    <source>
        <dbReference type="PROSITE" id="PS50075"/>
    </source>
</evidence>
<evidence type="ECO:0000256" key="2">
    <source>
        <dbReference type="ARBA" id="ARBA00022450"/>
    </source>
</evidence>
<dbReference type="Gene3D" id="2.30.38.10">
    <property type="entry name" value="Luciferase, Domain 3"/>
    <property type="match status" value="1"/>
</dbReference>
<dbReference type="InterPro" id="IPR023213">
    <property type="entry name" value="CAT-like_dom_sf"/>
</dbReference>
<sequence length="1262" mass="132519">FVLDGLLRPVSVGVVGELYVAGWGVALGYVGRSGLTGSRFVGCPFGGVGVRMYRTGDLVRWGDGGELEYVGRADEQVKIRGFRIELGEVRVALAGVVGVDQAAVVVREDRPGDRRLVGYVTGDVDGAQVRGLLADRLPSYMVPVAVVVLDVLPVTVNGKLDVRGLPAPEFGGGGGFRAPSSPTEEVLAGIFAEVLGVERVGVDDSFFGLGGDSILSMQVAARARLAGLVFRPRDVFTEQTVAGLAGVVGAAGGGGAVVADEGVGSVVATPIMRWLAGVGGPVDQFNQMVVLRAPVGVGRADVVMVLQALVDRHDMLRLRAGADGRGGWVLEVPPVGSVDVGGCVVEVPVLSDAMVVLARSRLSPAAGVMLSAVWVPSTGQLVLVVHHLAVDGVSWRVLLEDLNIAWAQHYGQQPVALPAVGTSFRRWSQLLAQHAVSDAVVGTADRWRAVLGGSGSSVLPAVRPLLDTYVTAGLSSVEVDVETTRLLLGAVPAAFHAGVQDVLLIALGLALSEFAGGGGAPVGIEVEGHGRHEELAAGLDLSRTVGWFTTKYPVSLAVGAVSWREVVAGGVGLGSVFKAAKEQLRAVPPGLTYGLLRYVNADVDLGGADPVVGFNYLGRLGGGVELSAQMWRVDADAVSVGAQAMVLPLELAHTVEVNAVTVDSPAGPVLRADWTWARLLVDEAAVGRLSALWMQALTGICAHVAAGGGGLTPSDVAPARVSQAQIDELGRRGGVADVLPLTPLQQGLVFHALAARGDAADVEDVYAVQMSFTVTGALDPDRLAEAVVAVAGRHPHLVGRFWVGFDEPVAVIPADPLPGWRYHDPTDDPTTGGPTSDGVGAGVDAVVDQVCAAERAAVGDVQFAPAFRVALIRTGAHRYRLVLTCHHAVIDGWSMPILLQEIFACYLGHRLPAAVPYRRWVSWLAERDVDAARAAWAQVLAGVDTPTLVAAPDRLGLGPRAMRVVELDEQHTAGLAELARAGQTTVNTVLQAGWAVLLAGLTGRRDVVFGAVVAGRPDEVAGVQSMVGLLINTVPVRARLDPTTTVTGLLTQLDTDRNATLDHQHLGLTEIHRLTGHQQLFDTVLVYENYPADTAAHAGTDGLTISDATVRDYYHYPLVVQAIPGQRLRLLVQYRTEVFTTDTIDTLTAALARILDAMTTDPTTPATTLSAHTRTGHTTPPPPHTPHTHTHTRHPLTDTLTTIYTQTLGIDHITADDSFFDHGGNSLTAITLQNTINTTLNRNLPLATIINAPTINTLTQHL</sequence>
<dbReference type="SUPFAM" id="SSF52777">
    <property type="entry name" value="CoA-dependent acyltransferases"/>
    <property type="match status" value="4"/>
</dbReference>
<dbReference type="InterPro" id="IPR020806">
    <property type="entry name" value="PKS_PP-bd"/>
</dbReference>
<dbReference type="Gene3D" id="3.30.300.30">
    <property type="match status" value="1"/>
</dbReference>
<dbReference type="EMBL" id="JAPZPY010000025">
    <property type="protein sequence ID" value="MCZ8382793.1"/>
    <property type="molecule type" value="Genomic_DNA"/>
</dbReference>
<dbReference type="NCBIfam" id="TIGR01720">
    <property type="entry name" value="NRPS-para261"/>
    <property type="match status" value="1"/>
</dbReference>
<comment type="caution">
    <text evidence="7">The sequence shown here is derived from an EMBL/GenBank/DDBJ whole genome shotgun (WGS) entry which is preliminary data.</text>
</comment>
<dbReference type="Gene3D" id="3.30.559.30">
    <property type="entry name" value="Nonribosomal peptide synthetase, condensation domain"/>
    <property type="match status" value="2"/>
</dbReference>
<dbReference type="InterPro" id="IPR010060">
    <property type="entry name" value="NRPS_synth"/>
</dbReference>
<dbReference type="PROSITE" id="PS00012">
    <property type="entry name" value="PHOSPHOPANTETHEINE"/>
    <property type="match status" value="1"/>
</dbReference>
<keyword evidence="3" id="KW-0597">Phosphoprotein</keyword>
<proteinExistence type="predicted"/>
<evidence type="ECO:0000313" key="7">
    <source>
        <dbReference type="EMBL" id="MCZ8382793.1"/>
    </source>
</evidence>
<dbReference type="Gene3D" id="3.30.559.10">
    <property type="entry name" value="Chloramphenicol acetyltransferase-like domain"/>
    <property type="match status" value="2"/>
</dbReference>
<dbReference type="InterPro" id="IPR001242">
    <property type="entry name" value="Condensation_dom"/>
</dbReference>
<feature type="compositionally biased region" description="Low complexity" evidence="5">
    <location>
        <begin position="1162"/>
        <end position="1178"/>
    </location>
</feature>
<feature type="domain" description="Carrier" evidence="6">
    <location>
        <begin position="178"/>
        <end position="252"/>
    </location>
</feature>
<dbReference type="Proteomes" id="UP001142153">
    <property type="component" value="Unassembled WGS sequence"/>
</dbReference>
<feature type="domain" description="Carrier" evidence="6">
    <location>
        <begin position="1191"/>
        <end position="1262"/>
    </location>
</feature>
<dbReference type="PANTHER" id="PTHR45527:SF1">
    <property type="entry name" value="FATTY ACID SYNTHASE"/>
    <property type="match status" value="1"/>
</dbReference>
<dbReference type="InterPro" id="IPR045851">
    <property type="entry name" value="AMP-bd_C_sf"/>
</dbReference>
<dbReference type="Pfam" id="PF00550">
    <property type="entry name" value="PP-binding"/>
    <property type="match status" value="2"/>
</dbReference>
<dbReference type="Gene3D" id="1.10.1200.10">
    <property type="entry name" value="ACP-like"/>
    <property type="match status" value="2"/>
</dbReference>
<comment type="cofactor">
    <cofactor evidence="1">
        <name>pantetheine 4'-phosphate</name>
        <dbReference type="ChEBI" id="CHEBI:47942"/>
    </cofactor>
</comment>